<name>A0A6H9XEF9_9CORY</name>
<proteinExistence type="predicted"/>
<dbReference type="Pfam" id="PF09485">
    <property type="entry name" value="CRISPR_Cse2"/>
    <property type="match status" value="1"/>
</dbReference>
<dbReference type="Gene3D" id="1.10.520.40">
    <property type="entry name" value="CRISPR-associated protein Cse2"/>
    <property type="match status" value="1"/>
</dbReference>
<evidence type="ECO:0000313" key="1">
    <source>
        <dbReference type="EMBL" id="SPW24161.1"/>
    </source>
</evidence>
<sequence>MSELNIYHFVQHIIRQAKRKQESRDSQAIREIAALRSGMSITTEYRAYPYVLPDLGNASPRERMVALRCAAMIAEYADLGADSDDASPLRFGVWANHLARKIGDDDSVDGMIASRLEYLHTQDVEEAITTIRRILQYAQSNSFTQRVDFIQLFKTFWYWGNGYNNDSLNRRLQILRDFYGASNPVTTN</sequence>
<protein>
    <submittedName>
        <fullName evidence="1">Putative CRISPR-associated protein</fullName>
    </submittedName>
</protein>
<dbReference type="InterPro" id="IPR013382">
    <property type="entry name" value="CRISPR-assoc_prot_Cse2"/>
</dbReference>
<evidence type="ECO:0000313" key="2">
    <source>
        <dbReference type="Proteomes" id="UP000249886"/>
    </source>
</evidence>
<comment type="caution">
    <text evidence="1">The sequence shown here is derived from an EMBL/GenBank/DDBJ whole genome shotgun (WGS) entry which is preliminary data.</text>
</comment>
<reference evidence="1 2" key="1">
    <citation type="submission" date="2018-06" db="EMBL/GenBank/DDBJ databases">
        <authorList>
            <consortium name="Pathogen Informatics"/>
            <person name="Doyle S."/>
        </authorList>
    </citation>
    <scope>NUCLEOTIDE SEQUENCE [LARGE SCALE GENOMIC DNA]</scope>
    <source>
        <strain evidence="1 2">NCTC10254</strain>
    </source>
</reference>
<dbReference type="RefSeq" id="WP_005524431.1">
    <property type="nucleotide sequence ID" value="NZ_CAUOLB010000009.1"/>
</dbReference>
<gene>
    <name evidence="1" type="ORF">NCTC10254_00527</name>
</gene>
<accession>A0A6H9XEF9</accession>
<dbReference type="Proteomes" id="UP000249886">
    <property type="component" value="Unassembled WGS sequence"/>
</dbReference>
<dbReference type="InterPro" id="IPR038287">
    <property type="entry name" value="Cse2_sf"/>
</dbReference>
<dbReference type="EMBL" id="UARK01000001">
    <property type="protein sequence ID" value="SPW24161.1"/>
    <property type="molecule type" value="Genomic_DNA"/>
</dbReference>
<organism evidence="1 2">
    <name type="scientific">Corynebacterium matruchotii</name>
    <dbReference type="NCBI Taxonomy" id="43768"/>
    <lineage>
        <taxon>Bacteria</taxon>
        <taxon>Bacillati</taxon>
        <taxon>Actinomycetota</taxon>
        <taxon>Actinomycetes</taxon>
        <taxon>Mycobacteriales</taxon>
        <taxon>Corynebacteriaceae</taxon>
        <taxon>Corynebacterium</taxon>
    </lineage>
</organism>
<dbReference type="GeneID" id="84573043"/>
<dbReference type="AlphaFoldDB" id="A0A6H9XEF9"/>